<proteinExistence type="predicted"/>
<accession>D2QQ21</accession>
<dbReference type="KEGG" id="sli:Slin_1708"/>
<organism evidence="2 3">
    <name type="scientific">Spirosoma linguale (strain ATCC 33905 / DSM 74 / LMG 10896 / Claus 1)</name>
    <dbReference type="NCBI Taxonomy" id="504472"/>
    <lineage>
        <taxon>Bacteria</taxon>
        <taxon>Pseudomonadati</taxon>
        <taxon>Bacteroidota</taxon>
        <taxon>Cytophagia</taxon>
        <taxon>Cytophagales</taxon>
        <taxon>Cytophagaceae</taxon>
        <taxon>Spirosoma</taxon>
    </lineage>
</organism>
<keyword evidence="3" id="KW-1185">Reference proteome</keyword>
<keyword evidence="1" id="KW-0812">Transmembrane</keyword>
<keyword evidence="1" id="KW-0472">Membrane</keyword>
<feature type="transmembrane region" description="Helical" evidence="1">
    <location>
        <begin position="21"/>
        <end position="37"/>
    </location>
</feature>
<dbReference type="AlphaFoldDB" id="D2QQ21"/>
<evidence type="ECO:0000313" key="2">
    <source>
        <dbReference type="EMBL" id="ADB37754.1"/>
    </source>
</evidence>
<protein>
    <submittedName>
        <fullName evidence="2">Uncharacterized protein</fullName>
    </submittedName>
</protein>
<feature type="transmembrane region" description="Helical" evidence="1">
    <location>
        <begin position="49"/>
        <end position="71"/>
    </location>
</feature>
<gene>
    <name evidence="2" type="ordered locus">Slin_1708</name>
</gene>
<evidence type="ECO:0000256" key="1">
    <source>
        <dbReference type="SAM" id="Phobius"/>
    </source>
</evidence>
<dbReference type="HOGENOM" id="CLU_2095329_0_0_10"/>
<evidence type="ECO:0000313" key="3">
    <source>
        <dbReference type="Proteomes" id="UP000002028"/>
    </source>
</evidence>
<keyword evidence="1" id="KW-1133">Transmembrane helix</keyword>
<name>D2QQ21_SPILD</name>
<sequence length="116" mass="13243">MKRLSTYKINLRRALRMFSTTIFFTVSLGIILLYSINNGKLSVNQSIQGYKIAMLAFAGPVILLFIDYIFINYSVIAKINHEFIEITDTTGVNVIRIEDIKKITIYLTPALYVIDS</sequence>
<dbReference type="Proteomes" id="UP000002028">
    <property type="component" value="Chromosome"/>
</dbReference>
<reference evidence="2 3" key="1">
    <citation type="journal article" date="2010" name="Stand. Genomic Sci.">
        <title>Complete genome sequence of Spirosoma linguale type strain (1).</title>
        <authorList>
            <person name="Lail K."/>
            <person name="Sikorski J."/>
            <person name="Saunders E."/>
            <person name="Lapidus A."/>
            <person name="Glavina Del Rio T."/>
            <person name="Copeland A."/>
            <person name="Tice H."/>
            <person name="Cheng J.-F."/>
            <person name="Lucas S."/>
            <person name="Nolan M."/>
            <person name="Bruce D."/>
            <person name="Goodwin L."/>
            <person name="Pitluck S."/>
            <person name="Ivanova N."/>
            <person name="Mavromatis K."/>
            <person name="Ovchinnikova G."/>
            <person name="Pati A."/>
            <person name="Chen A."/>
            <person name="Palaniappan K."/>
            <person name="Land M."/>
            <person name="Hauser L."/>
            <person name="Chang Y.-J."/>
            <person name="Jeffries C.D."/>
            <person name="Chain P."/>
            <person name="Brettin T."/>
            <person name="Detter J.C."/>
            <person name="Schuetze A."/>
            <person name="Rohde M."/>
            <person name="Tindall B.J."/>
            <person name="Goeker M."/>
            <person name="Bristow J."/>
            <person name="Eisen J.A."/>
            <person name="Markowitz V."/>
            <person name="Hugenholtz P."/>
            <person name="Kyrpides N.C."/>
            <person name="Klenk H.-P."/>
            <person name="Chen F."/>
        </authorList>
    </citation>
    <scope>NUCLEOTIDE SEQUENCE [LARGE SCALE GENOMIC DNA]</scope>
    <source>
        <strain evidence="3">ATCC 33905 / DSM 74 / LMG 10896 / Claus 1</strain>
    </source>
</reference>
<dbReference type="EMBL" id="CP001769">
    <property type="protein sequence ID" value="ADB37754.1"/>
    <property type="molecule type" value="Genomic_DNA"/>
</dbReference>